<dbReference type="EMBL" id="UINC01026854">
    <property type="protein sequence ID" value="SVB05057.1"/>
    <property type="molecule type" value="Genomic_DNA"/>
</dbReference>
<keyword evidence="8" id="KW-0804">Transcription</keyword>
<keyword evidence="4" id="KW-0548">Nucleotidyltransferase</keyword>
<dbReference type="InterPro" id="IPR007634">
    <property type="entry name" value="RNA_pol_sigma_54_DNA-bd"/>
</dbReference>
<evidence type="ECO:0008006" key="12">
    <source>
        <dbReference type="Google" id="ProtNLM"/>
    </source>
</evidence>
<feature type="domain" description="RNA polymerase sigma factor 54 DNA-binding" evidence="9">
    <location>
        <begin position="303"/>
        <end position="459"/>
    </location>
</feature>
<keyword evidence="6" id="KW-0731">Sigma factor</keyword>
<dbReference type="PROSITE" id="PS50044">
    <property type="entry name" value="SIGMA54_3"/>
    <property type="match status" value="1"/>
</dbReference>
<dbReference type="InterPro" id="IPR000394">
    <property type="entry name" value="RNA_pol_sigma_54"/>
</dbReference>
<dbReference type="GO" id="GO:0006352">
    <property type="term" value="P:DNA-templated transcription initiation"/>
    <property type="evidence" value="ECO:0007669"/>
    <property type="project" value="InterPro"/>
</dbReference>
<evidence type="ECO:0000256" key="3">
    <source>
        <dbReference type="ARBA" id="ARBA00022679"/>
    </source>
</evidence>
<evidence type="ECO:0000256" key="6">
    <source>
        <dbReference type="ARBA" id="ARBA00023082"/>
    </source>
</evidence>
<comment type="similarity">
    <text evidence="1">Belongs to the sigma-54 factor family.</text>
</comment>
<evidence type="ECO:0000256" key="1">
    <source>
        <dbReference type="ARBA" id="ARBA00008798"/>
    </source>
</evidence>
<dbReference type="GO" id="GO:0003677">
    <property type="term" value="F:DNA binding"/>
    <property type="evidence" value="ECO:0007669"/>
    <property type="project" value="UniProtKB-KW"/>
</dbReference>
<dbReference type="PANTHER" id="PTHR32248">
    <property type="entry name" value="RNA POLYMERASE SIGMA-54 FACTOR"/>
    <property type="match status" value="1"/>
</dbReference>
<gene>
    <name evidence="11" type="ORF">METZ01_LOCUS157911</name>
</gene>
<dbReference type="Pfam" id="PF04963">
    <property type="entry name" value="Sigma54_CBD"/>
    <property type="match status" value="1"/>
</dbReference>
<sequence>MSKLSLKLKLGQQLTMTPQLQQAIRLLQMPVLELNAQLQEVLDTNIMLELEEPADTNSPPDEPRVEAFDSPEAGSWEELMPVGQRPDAWSQYESLQAEIPDRSDESLKEHLIWQLEMEHFLPREVVIGQTIIDYLNDDGYLTESLENMQKALADEANFSIEEIESTLVKIQAMDPVGIGARNLSECISLQLAQLNFSEPSRDLALQIAKSSLDLVAEHEHAILRRRFGVSETQLDTALALIRASHPRPGSAIECSAPEYVIPDVYVRNQDGLWIVDLNRAVTPQLRVNQAYADLLRGNRMHATLRSQLQEARWLVRSLAIRHDTLLKVALCIVKRQVEFLKHGEEAMRPMVLRDIAEAVQLHESTISRVTSNKYMHTPRGVIEFRYFFSSQLKGKDGSERSSTAIRARIRRLIGKENPKKPLSDIKIAVFLEKEGTKVARRTVAKYRESMKIPPSRERKHRPVR</sequence>
<name>A0A382AVR0_9ZZZZ</name>
<evidence type="ECO:0000259" key="9">
    <source>
        <dbReference type="Pfam" id="PF04552"/>
    </source>
</evidence>
<dbReference type="PANTHER" id="PTHR32248:SF4">
    <property type="entry name" value="RNA POLYMERASE SIGMA-54 FACTOR"/>
    <property type="match status" value="1"/>
</dbReference>
<keyword evidence="7" id="KW-0238">DNA-binding</keyword>
<dbReference type="Pfam" id="PF04552">
    <property type="entry name" value="Sigma54_DBD"/>
    <property type="match status" value="1"/>
</dbReference>
<protein>
    <recommendedName>
        <fullName evidence="12">RNA polymerase sigma-54 factor</fullName>
    </recommendedName>
</protein>
<proteinExistence type="inferred from homology"/>
<dbReference type="InterPro" id="IPR007046">
    <property type="entry name" value="RNA_pol_sigma_54_core-bd"/>
</dbReference>
<dbReference type="GO" id="GO:0000428">
    <property type="term" value="C:DNA-directed RNA polymerase complex"/>
    <property type="evidence" value="ECO:0007669"/>
    <property type="project" value="UniProtKB-KW"/>
</dbReference>
<evidence type="ECO:0000256" key="4">
    <source>
        <dbReference type="ARBA" id="ARBA00022695"/>
    </source>
</evidence>
<keyword evidence="3" id="KW-0808">Transferase</keyword>
<accession>A0A382AVR0</accession>
<evidence type="ECO:0000313" key="11">
    <source>
        <dbReference type="EMBL" id="SVB05057.1"/>
    </source>
</evidence>
<dbReference type="Pfam" id="PF00309">
    <property type="entry name" value="Sigma54_AID"/>
    <property type="match status" value="1"/>
</dbReference>
<dbReference type="Gene3D" id="1.10.10.60">
    <property type="entry name" value="Homeodomain-like"/>
    <property type="match status" value="1"/>
</dbReference>
<dbReference type="GO" id="GO:0001216">
    <property type="term" value="F:DNA-binding transcription activator activity"/>
    <property type="evidence" value="ECO:0007669"/>
    <property type="project" value="InterPro"/>
</dbReference>
<evidence type="ECO:0000256" key="2">
    <source>
        <dbReference type="ARBA" id="ARBA00022478"/>
    </source>
</evidence>
<organism evidence="11">
    <name type="scientific">marine metagenome</name>
    <dbReference type="NCBI Taxonomy" id="408172"/>
    <lineage>
        <taxon>unclassified sequences</taxon>
        <taxon>metagenomes</taxon>
        <taxon>ecological metagenomes</taxon>
    </lineage>
</organism>
<dbReference type="AlphaFoldDB" id="A0A382AVR0"/>
<feature type="domain" description="RNA polymerase sigma factor 54 core-binding" evidence="10">
    <location>
        <begin position="103"/>
        <end position="291"/>
    </location>
</feature>
<dbReference type="NCBIfam" id="NF004595">
    <property type="entry name" value="PRK05932.1-2"/>
    <property type="match status" value="1"/>
</dbReference>
<dbReference type="PROSITE" id="PS00718">
    <property type="entry name" value="SIGMA54_2"/>
    <property type="match status" value="1"/>
</dbReference>
<evidence type="ECO:0000259" key="10">
    <source>
        <dbReference type="Pfam" id="PF04963"/>
    </source>
</evidence>
<dbReference type="GO" id="GO:0016779">
    <property type="term" value="F:nucleotidyltransferase activity"/>
    <property type="evidence" value="ECO:0007669"/>
    <property type="project" value="UniProtKB-KW"/>
</dbReference>
<keyword evidence="5" id="KW-0805">Transcription regulation</keyword>
<dbReference type="NCBIfam" id="NF009118">
    <property type="entry name" value="PRK12469.1"/>
    <property type="match status" value="1"/>
</dbReference>
<reference evidence="11" key="1">
    <citation type="submission" date="2018-05" db="EMBL/GenBank/DDBJ databases">
        <authorList>
            <person name="Lanie J.A."/>
            <person name="Ng W.-L."/>
            <person name="Kazmierczak K.M."/>
            <person name="Andrzejewski T.M."/>
            <person name="Davidsen T.M."/>
            <person name="Wayne K.J."/>
            <person name="Tettelin H."/>
            <person name="Glass J.I."/>
            <person name="Rusch D."/>
            <person name="Podicherti R."/>
            <person name="Tsui H.-C.T."/>
            <person name="Winkler M.E."/>
        </authorList>
    </citation>
    <scope>NUCLEOTIDE SEQUENCE</scope>
</reference>
<dbReference type="InterPro" id="IPR038709">
    <property type="entry name" value="RpoN_core-bd_sf"/>
</dbReference>
<evidence type="ECO:0000256" key="5">
    <source>
        <dbReference type="ARBA" id="ARBA00023015"/>
    </source>
</evidence>
<dbReference type="PRINTS" id="PR00045">
    <property type="entry name" value="SIGMA54FCT"/>
</dbReference>
<dbReference type="PIRSF" id="PIRSF000774">
    <property type="entry name" value="RpoN"/>
    <property type="match status" value="1"/>
</dbReference>
<dbReference type="GO" id="GO:0016987">
    <property type="term" value="F:sigma factor activity"/>
    <property type="evidence" value="ECO:0007669"/>
    <property type="project" value="UniProtKB-KW"/>
</dbReference>
<dbReference type="Gene3D" id="1.10.10.1330">
    <property type="entry name" value="RNA polymerase sigma-54 factor, core-binding domain"/>
    <property type="match status" value="1"/>
</dbReference>
<dbReference type="NCBIfam" id="TIGR02395">
    <property type="entry name" value="rpoN_sigma"/>
    <property type="match status" value="1"/>
</dbReference>
<evidence type="ECO:0000256" key="7">
    <source>
        <dbReference type="ARBA" id="ARBA00023125"/>
    </source>
</evidence>
<dbReference type="PROSITE" id="PS00717">
    <property type="entry name" value="SIGMA54_1"/>
    <property type="match status" value="1"/>
</dbReference>
<evidence type="ECO:0000256" key="8">
    <source>
        <dbReference type="ARBA" id="ARBA00023163"/>
    </source>
</evidence>
<keyword evidence="2" id="KW-0240">DNA-directed RNA polymerase</keyword>